<dbReference type="VEuPathDB" id="FungiDB:CLCR_10159"/>
<feature type="region of interest" description="Disordered" evidence="1">
    <location>
        <begin position="1"/>
        <end position="36"/>
    </location>
</feature>
<dbReference type="EMBL" id="LGRB01000008">
    <property type="protein sequence ID" value="OCT52496.1"/>
    <property type="molecule type" value="Genomic_DNA"/>
</dbReference>
<protein>
    <submittedName>
        <fullName evidence="2">Uncharacterized protein</fullName>
    </submittedName>
</protein>
<name>A0A1C1CVJ5_9EURO</name>
<feature type="compositionally biased region" description="Low complexity" evidence="1">
    <location>
        <begin position="131"/>
        <end position="156"/>
    </location>
</feature>
<gene>
    <name evidence="2" type="ORF">CLCR_10159</name>
</gene>
<comment type="caution">
    <text evidence="2">The sequence shown here is derived from an EMBL/GenBank/DDBJ whole genome shotgun (WGS) entry which is preliminary data.</text>
</comment>
<evidence type="ECO:0000313" key="3">
    <source>
        <dbReference type="Proteomes" id="UP000094526"/>
    </source>
</evidence>
<accession>A0A1C1CVJ5</accession>
<dbReference type="Proteomes" id="UP000094526">
    <property type="component" value="Unassembled WGS sequence"/>
</dbReference>
<evidence type="ECO:0000256" key="1">
    <source>
        <dbReference type="SAM" id="MobiDB-lite"/>
    </source>
</evidence>
<dbReference type="VEuPathDB" id="FungiDB:G647_03893"/>
<feature type="compositionally biased region" description="Polar residues" evidence="1">
    <location>
        <begin position="210"/>
        <end position="227"/>
    </location>
</feature>
<organism evidence="2 3">
    <name type="scientific">Cladophialophora carrionii</name>
    <dbReference type="NCBI Taxonomy" id="86049"/>
    <lineage>
        <taxon>Eukaryota</taxon>
        <taxon>Fungi</taxon>
        <taxon>Dikarya</taxon>
        <taxon>Ascomycota</taxon>
        <taxon>Pezizomycotina</taxon>
        <taxon>Eurotiomycetes</taxon>
        <taxon>Chaetothyriomycetidae</taxon>
        <taxon>Chaetothyriales</taxon>
        <taxon>Herpotrichiellaceae</taxon>
        <taxon>Cladophialophora</taxon>
    </lineage>
</organism>
<evidence type="ECO:0000313" key="2">
    <source>
        <dbReference type="EMBL" id="OCT52496.1"/>
    </source>
</evidence>
<sequence length="420" mass="46863">MLRDYDTDTDTDSDTDTDTDTDTDSDTDTDTDPSEADFPAELTMRIVFADALQYLQLIRFGAVTARYAHEYTDEALIDTLWECLDDTSERRVEAVVSEDLMFLRRALESLLVQLECGITPIEPITRLYPGSNVTTSSSHSDSSYQTAASPDQYQHNQQRDQQQRRRRQEILAGSEVDPERSARAPAPYDGSWSPITASAYSRQEEPASAVSSSACSITPSESVTNVPSARDRARARHSRRYGSISPVESICSIAPSEGASQTGNCHGFRSHYTWNAHPYRTDRYDDGLPPMRYVSGIDYYDAFDEDTSAVDSATLWTDIRSDILRAHALGGSWMVLQMSDPPRYSDRVTGSSDSSESVYYSAFSQTLSSTPGPSVLDESRLAMGMGSIEDRLDEDATEGERIEFAFDEIDRLIDQWMAEK</sequence>
<feature type="region of interest" description="Disordered" evidence="1">
    <location>
        <begin position="210"/>
        <end position="241"/>
    </location>
</feature>
<reference evidence="3" key="1">
    <citation type="submission" date="2015-07" db="EMBL/GenBank/DDBJ databases">
        <authorList>
            <person name="Teixeira M.M."/>
            <person name="Souza R.C."/>
            <person name="Almeida L.G."/>
            <person name="Vicente V.A."/>
            <person name="de Hoog S."/>
            <person name="Bocca A.L."/>
            <person name="de Almeida S.R."/>
            <person name="Vasconcelos A.T."/>
            <person name="Felipe M.S."/>
        </authorList>
    </citation>
    <scope>NUCLEOTIDE SEQUENCE [LARGE SCALE GENOMIC DNA]</scope>
    <source>
        <strain evidence="3">KSF</strain>
    </source>
</reference>
<dbReference type="AlphaFoldDB" id="A0A1C1CVJ5"/>
<feature type="compositionally biased region" description="Acidic residues" evidence="1">
    <location>
        <begin position="7"/>
        <end position="35"/>
    </location>
</feature>
<keyword evidence="3" id="KW-1185">Reference proteome</keyword>
<proteinExistence type="predicted"/>
<dbReference type="OrthoDB" id="4152836at2759"/>
<feature type="region of interest" description="Disordered" evidence="1">
    <location>
        <begin position="127"/>
        <end position="194"/>
    </location>
</feature>